<evidence type="ECO:0000313" key="3">
    <source>
        <dbReference type="Proteomes" id="UP001360953"/>
    </source>
</evidence>
<organism evidence="2 3">
    <name type="scientific">Phyllosticta citribraziliensis</name>
    <dbReference type="NCBI Taxonomy" id="989973"/>
    <lineage>
        <taxon>Eukaryota</taxon>
        <taxon>Fungi</taxon>
        <taxon>Dikarya</taxon>
        <taxon>Ascomycota</taxon>
        <taxon>Pezizomycotina</taxon>
        <taxon>Dothideomycetes</taxon>
        <taxon>Dothideomycetes incertae sedis</taxon>
        <taxon>Botryosphaeriales</taxon>
        <taxon>Phyllostictaceae</taxon>
        <taxon>Phyllosticta</taxon>
    </lineage>
</organism>
<name>A0ABR1L5C1_9PEZI</name>
<feature type="compositionally biased region" description="Basic and acidic residues" evidence="1">
    <location>
        <begin position="61"/>
        <end position="74"/>
    </location>
</feature>
<proteinExistence type="predicted"/>
<accession>A0ABR1L5C1</accession>
<evidence type="ECO:0000313" key="2">
    <source>
        <dbReference type="EMBL" id="KAK7529621.1"/>
    </source>
</evidence>
<feature type="region of interest" description="Disordered" evidence="1">
    <location>
        <begin position="1"/>
        <end position="80"/>
    </location>
</feature>
<sequence>MSSKRSRAAEPGSSTAKRTRVEKTADAGTGNAVASERLSSPERDSFVRYRVAGQASPQPCIHEEQGVSESRKSLESISDQDAQSAYDTVSKIISYVGDESEPPFETRMNAIMALRKIGQLILDCEGPLGRQVREKFKSSWVISDVCIKLAKGFNKKQKATVLRAKEEGETFEEKFVELVQQCYFQALFTHLESSLHVLQGLTPEEDELE</sequence>
<dbReference type="RefSeq" id="XP_066650071.1">
    <property type="nucleotide sequence ID" value="XM_066803501.1"/>
</dbReference>
<comment type="caution">
    <text evidence="2">The sequence shown here is derived from an EMBL/GenBank/DDBJ whole genome shotgun (WGS) entry which is preliminary data.</text>
</comment>
<gene>
    <name evidence="2" type="ORF">J3D65DRAFT_672556</name>
</gene>
<dbReference type="EMBL" id="JBBPEH010000016">
    <property type="protein sequence ID" value="KAK7529621.1"/>
    <property type="molecule type" value="Genomic_DNA"/>
</dbReference>
<evidence type="ECO:0000256" key="1">
    <source>
        <dbReference type="SAM" id="MobiDB-lite"/>
    </source>
</evidence>
<reference evidence="2 3" key="1">
    <citation type="submission" date="2024-04" db="EMBL/GenBank/DDBJ databases">
        <title>Phyllosticta paracitricarpa is synonymous to the EU quarantine fungus P. citricarpa based on phylogenomic analyses.</title>
        <authorList>
            <consortium name="Lawrence Berkeley National Laboratory"/>
            <person name="Van ingen-buijs V.A."/>
            <person name="Van westerhoven A.C."/>
            <person name="Haridas S."/>
            <person name="Skiadas P."/>
            <person name="Martin F."/>
            <person name="Groenewald J.Z."/>
            <person name="Crous P.W."/>
            <person name="Seidl M.F."/>
        </authorList>
    </citation>
    <scope>NUCLEOTIDE SEQUENCE [LARGE SCALE GENOMIC DNA]</scope>
    <source>
        <strain evidence="2 3">CPC 17464</strain>
    </source>
</reference>
<dbReference type="GeneID" id="92036407"/>
<keyword evidence="3" id="KW-1185">Reference proteome</keyword>
<dbReference type="Proteomes" id="UP001360953">
    <property type="component" value="Unassembled WGS sequence"/>
</dbReference>
<protein>
    <submittedName>
        <fullName evidence="2">Uncharacterized protein</fullName>
    </submittedName>
</protein>